<organism evidence="2">
    <name type="scientific">uncultured Gemmatimonadota bacterium</name>
    <dbReference type="NCBI Taxonomy" id="203437"/>
    <lineage>
        <taxon>Bacteria</taxon>
        <taxon>Pseudomonadati</taxon>
        <taxon>Gemmatimonadota</taxon>
        <taxon>environmental samples</taxon>
    </lineage>
</organism>
<dbReference type="Pfam" id="PF10023">
    <property type="entry name" value="Aminopep"/>
    <property type="match status" value="1"/>
</dbReference>
<dbReference type="GO" id="GO:0008233">
    <property type="term" value="F:peptidase activity"/>
    <property type="evidence" value="ECO:0007669"/>
    <property type="project" value="UniProtKB-KW"/>
</dbReference>
<dbReference type="AlphaFoldDB" id="A0A6J4LJL2"/>
<evidence type="ECO:0000256" key="1">
    <source>
        <dbReference type="SAM" id="SignalP"/>
    </source>
</evidence>
<dbReference type="EMBL" id="CADCTW010000128">
    <property type="protein sequence ID" value="CAA9333447.1"/>
    <property type="molecule type" value="Genomic_DNA"/>
</dbReference>
<gene>
    <name evidence="2" type="ORF">AVDCRST_MAG68-2622</name>
</gene>
<reference evidence="2" key="1">
    <citation type="submission" date="2020-02" db="EMBL/GenBank/DDBJ databases">
        <authorList>
            <person name="Meier V. D."/>
        </authorList>
    </citation>
    <scope>NUCLEOTIDE SEQUENCE</scope>
    <source>
        <strain evidence="2">AVDCRST_MAG68</strain>
    </source>
</reference>
<name>A0A6J4LJL2_9BACT</name>
<proteinExistence type="predicted"/>
<accession>A0A6J4LJL2</accession>
<dbReference type="PROSITE" id="PS51257">
    <property type="entry name" value="PROKAR_LIPOPROTEIN"/>
    <property type="match status" value="1"/>
</dbReference>
<dbReference type="InterPro" id="IPR014553">
    <property type="entry name" value="Aminopept"/>
</dbReference>
<sequence>MRHLPKLLLALALASTASACSPAYLLRASWEEAKILARRKPIARIVADPRTDEATRGKLVVVQEARLFARDSLGLEAGNSYTLFTRVKSDTLAMVLSAAHKDRFQAHTWWFPIVGRVPYKGFFDPRDAAREAERLEREGFDTYVRPTAAFSTLGWFNDPLLSTLLRYDEVSLGNTVIHEITHNTFFAPGQVAFNESFASFVGGRGAVHFFCAREGAASARCREAAASWEDDVIFGRFLDGLVRELETLYARTDLTREAKLREREGVFNRARQRFTAEVQPRFKAGSFAGFTRGPLNNATLISRRIYYDRLELFDRVYRSRGGDLRRAVTDIIAAARSNRADPYAAVAALAP</sequence>
<evidence type="ECO:0000313" key="2">
    <source>
        <dbReference type="EMBL" id="CAA9333447.1"/>
    </source>
</evidence>
<feature type="chain" id="PRO_5027097925" evidence="1">
    <location>
        <begin position="20"/>
        <end position="351"/>
    </location>
</feature>
<feature type="signal peptide" evidence="1">
    <location>
        <begin position="1"/>
        <end position="19"/>
    </location>
</feature>
<keyword evidence="2" id="KW-0645">Protease</keyword>
<keyword evidence="1" id="KW-0732">Signal</keyword>
<dbReference type="GO" id="GO:0006508">
    <property type="term" value="P:proteolysis"/>
    <property type="evidence" value="ECO:0007669"/>
    <property type="project" value="UniProtKB-KW"/>
</dbReference>
<protein>
    <submittedName>
        <fullName evidence="2">PUTATIVE ZINC PROTEASE PROTEIN</fullName>
    </submittedName>
</protein>
<keyword evidence="2" id="KW-0378">Hydrolase</keyword>